<evidence type="ECO:0000313" key="2">
    <source>
        <dbReference type="Proteomes" id="UP000327044"/>
    </source>
</evidence>
<dbReference type="Proteomes" id="UP000327044">
    <property type="component" value="Unassembled WGS sequence"/>
</dbReference>
<protein>
    <submittedName>
        <fullName evidence="1">Uncharacterized protein</fullName>
    </submittedName>
</protein>
<dbReference type="AlphaFoldDB" id="A0A5N4AN19"/>
<accession>A0A5N4AN19</accession>
<dbReference type="InParanoid" id="A0A5N4AN19"/>
<reference evidence="1 2" key="1">
    <citation type="journal article" date="2018" name="Elife">
        <title>Firefly genomes illuminate parallel origins of bioluminescence in beetles.</title>
        <authorList>
            <person name="Fallon T.R."/>
            <person name="Lower S.E."/>
            <person name="Chang C.H."/>
            <person name="Bessho-Uehara M."/>
            <person name="Martin G.J."/>
            <person name="Bewick A.J."/>
            <person name="Behringer M."/>
            <person name="Debat H.J."/>
            <person name="Wong I."/>
            <person name="Day J.C."/>
            <person name="Suvorov A."/>
            <person name="Silva C.J."/>
            <person name="Stanger-Hall K.F."/>
            <person name="Hall D.W."/>
            <person name="Schmitz R.J."/>
            <person name="Nelson D.R."/>
            <person name="Lewis S.M."/>
            <person name="Shigenobu S."/>
            <person name="Bybee S.M."/>
            <person name="Larracuente A.M."/>
            <person name="Oba Y."/>
            <person name="Weng J.K."/>
        </authorList>
    </citation>
    <scope>NUCLEOTIDE SEQUENCE [LARGE SCALE GENOMIC DNA]</scope>
    <source>
        <strain evidence="1">1611_PpyrPB1</strain>
        <tissue evidence="1">Whole body</tissue>
    </source>
</reference>
<comment type="caution">
    <text evidence="1">The sequence shown here is derived from an EMBL/GenBank/DDBJ whole genome shotgun (WGS) entry which is preliminary data.</text>
</comment>
<sequence length="144" mass="16153">MLLKPIVIKKKGTGVWKPSRVEITEGFICHVKIAGEIKPSLERRRSKLATYGLTLQPTPILVGEDFASLEKCYVAVDDVFYEVPTPLKAVDVAFSIIHALNACYPSEAEQVWLIIQRCVYELTTPYDKKIIGVNTLVADINNFE</sequence>
<name>A0A5N4AN19_PHOPY</name>
<organism evidence="1 2">
    <name type="scientific">Photinus pyralis</name>
    <name type="common">Common eastern firefly</name>
    <name type="synonym">Lampyris pyralis</name>
    <dbReference type="NCBI Taxonomy" id="7054"/>
    <lineage>
        <taxon>Eukaryota</taxon>
        <taxon>Metazoa</taxon>
        <taxon>Ecdysozoa</taxon>
        <taxon>Arthropoda</taxon>
        <taxon>Hexapoda</taxon>
        <taxon>Insecta</taxon>
        <taxon>Pterygota</taxon>
        <taxon>Neoptera</taxon>
        <taxon>Endopterygota</taxon>
        <taxon>Coleoptera</taxon>
        <taxon>Polyphaga</taxon>
        <taxon>Elateriformia</taxon>
        <taxon>Elateroidea</taxon>
        <taxon>Lampyridae</taxon>
        <taxon>Lampyrinae</taxon>
        <taxon>Photinus</taxon>
    </lineage>
</organism>
<evidence type="ECO:0000313" key="1">
    <source>
        <dbReference type="EMBL" id="KAB0798717.1"/>
    </source>
</evidence>
<dbReference type="EMBL" id="VVIM01000006">
    <property type="protein sequence ID" value="KAB0798717.1"/>
    <property type="molecule type" value="Genomic_DNA"/>
</dbReference>
<keyword evidence="2" id="KW-1185">Reference proteome</keyword>
<proteinExistence type="predicted"/>
<gene>
    <name evidence="1" type="ORF">PPYR_09710</name>
</gene>